<dbReference type="Proteomes" id="UP001556098">
    <property type="component" value="Unassembled WGS sequence"/>
</dbReference>
<dbReference type="EMBL" id="JBFNXX010000011">
    <property type="protein sequence ID" value="MEW9920918.1"/>
    <property type="molecule type" value="Genomic_DNA"/>
</dbReference>
<comment type="caution">
    <text evidence="1">The sequence shown here is derived from an EMBL/GenBank/DDBJ whole genome shotgun (WGS) entry which is preliminary data.</text>
</comment>
<keyword evidence="2" id="KW-1185">Reference proteome</keyword>
<name>A0ABV3RPJ7_9RHOB</name>
<sequence>MDPRAWSSGNDLWFIHVIADGGKIKDIIADAVESPIFRDHERAFMLRVGPTGRRRIVSFTRDGMQLVRTLAQ</sequence>
<reference evidence="1 2" key="1">
    <citation type="submission" date="2024-07" db="EMBL/GenBank/DDBJ databases">
        <title>Marimonas sp.nov., isolated from tidal-flat sediment.</title>
        <authorList>
            <person name="Jayan J.N."/>
            <person name="Lee S.S."/>
        </authorList>
    </citation>
    <scope>NUCLEOTIDE SEQUENCE [LARGE SCALE GENOMIC DNA]</scope>
    <source>
        <strain evidence="1 2">MJW-29</strain>
    </source>
</reference>
<evidence type="ECO:0000313" key="1">
    <source>
        <dbReference type="EMBL" id="MEW9920918.1"/>
    </source>
</evidence>
<gene>
    <name evidence="1" type="ORF">AB2B41_14985</name>
</gene>
<protein>
    <submittedName>
        <fullName evidence="1">Uncharacterized protein</fullName>
    </submittedName>
</protein>
<proteinExistence type="predicted"/>
<evidence type="ECO:0000313" key="2">
    <source>
        <dbReference type="Proteomes" id="UP001556098"/>
    </source>
</evidence>
<organism evidence="1 2">
    <name type="scientific">Sulfitobacter sediminis</name>
    <dbReference type="NCBI Taxonomy" id="3234186"/>
    <lineage>
        <taxon>Bacteria</taxon>
        <taxon>Pseudomonadati</taxon>
        <taxon>Pseudomonadota</taxon>
        <taxon>Alphaproteobacteria</taxon>
        <taxon>Rhodobacterales</taxon>
        <taxon>Roseobacteraceae</taxon>
        <taxon>Sulfitobacter</taxon>
    </lineage>
</organism>
<accession>A0ABV3RPJ7</accession>
<dbReference type="RefSeq" id="WP_367878621.1">
    <property type="nucleotide sequence ID" value="NZ_JBFNXX010000011.1"/>
</dbReference>